<evidence type="ECO:0000313" key="2">
    <source>
        <dbReference type="Proteomes" id="UP001732700"/>
    </source>
</evidence>
<dbReference type="Proteomes" id="UP001732700">
    <property type="component" value="Chromosome 3C"/>
</dbReference>
<reference evidence="1" key="2">
    <citation type="submission" date="2025-09" db="UniProtKB">
        <authorList>
            <consortium name="EnsemblPlants"/>
        </authorList>
    </citation>
    <scope>IDENTIFICATION</scope>
</reference>
<reference evidence="1" key="1">
    <citation type="submission" date="2021-05" db="EMBL/GenBank/DDBJ databases">
        <authorList>
            <person name="Scholz U."/>
            <person name="Mascher M."/>
            <person name="Fiebig A."/>
        </authorList>
    </citation>
    <scope>NUCLEOTIDE SEQUENCE [LARGE SCALE GENOMIC DNA]</scope>
</reference>
<dbReference type="EnsemblPlants" id="AVESA.00010b.r2.3CG0478010.3">
    <property type="protein sequence ID" value="AVESA.00010b.r2.3CG0478010.3.CDS"/>
    <property type="gene ID" value="AVESA.00010b.r2.3CG0478010"/>
</dbReference>
<accession>A0ACD5VPL2</accession>
<organism evidence="1 2">
    <name type="scientific">Avena sativa</name>
    <name type="common">Oat</name>
    <dbReference type="NCBI Taxonomy" id="4498"/>
    <lineage>
        <taxon>Eukaryota</taxon>
        <taxon>Viridiplantae</taxon>
        <taxon>Streptophyta</taxon>
        <taxon>Embryophyta</taxon>
        <taxon>Tracheophyta</taxon>
        <taxon>Spermatophyta</taxon>
        <taxon>Magnoliopsida</taxon>
        <taxon>Liliopsida</taxon>
        <taxon>Poales</taxon>
        <taxon>Poaceae</taxon>
        <taxon>BOP clade</taxon>
        <taxon>Pooideae</taxon>
        <taxon>Poodae</taxon>
        <taxon>Poeae</taxon>
        <taxon>Poeae Chloroplast Group 1 (Aveneae type)</taxon>
        <taxon>Aveninae</taxon>
        <taxon>Avena</taxon>
    </lineage>
</organism>
<proteinExistence type="predicted"/>
<keyword evidence="2" id="KW-1185">Reference proteome</keyword>
<protein>
    <submittedName>
        <fullName evidence="1">Uncharacterized protein</fullName>
    </submittedName>
</protein>
<sequence length="489" mass="55727">MMNMGTPTMVSNISHQVLNHKHWKMKMIWFINNTKFVYPKSCEKWILKSIGRDWRKFKSSLKKAIFNPAIEKNPDIRRKALYKLCPDDVDKDQWRGLVKFSKSKKGKAITEKNIISRFLVKNSHNAGTKSYACWSEDIRQANPEKKRPHRSTVYLATHKKKDNAKNKEKNDRLARLEDTIAQRPDLAQNANGRVAWEGDALLEVLGEENNGQVHGMGLLPTPKQVYDRTPRYLKNINMTTTDGSSCDDEDDVREEIAKLKEHIKRLEDRNNRQGYGNIGIEEEILQSNNNVVSRLPILPGKRNRVQCDGPVEAHSSMQHDTSEDNNLSLSREKDGEHDNVKQLPIQQKSSSPLQPIIDSVIEVTETTEQLNESSTRLNQKGTRSKRPQSVPSKRRRTSSLKAGSKVVLKTSTYPNKRNIAYATIRSTDPATKAGGIELGAEFALVRIDEPILENEELVREVDDCKTISDAFSEGFLISWPSAFIRKKDN</sequence>
<name>A0ACD5VPL2_AVESA</name>
<evidence type="ECO:0000313" key="1">
    <source>
        <dbReference type="EnsemblPlants" id="AVESA.00010b.r2.3CG0478010.3.CDS"/>
    </source>
</evidence>